<dbReference type="InterPro" id="IPR020846">
    <property type="entry name" value="MFS_dom"/>
</dbReference>
<feature type="transmembrane region" description="Helical" evidence="8">
    <location>
        <begin position="339"/>
        <end position="360"/>
    </location>
</feature>
<feature type="domain" description="Major facilitator superfamily (MFS) profile" evidence="9">
    <location>
        <begin position="75"/>
        <end position="491"/>
    </location>
</feature>
<dbReference type="PROSITE" id="PS50850">
    <property type="entry name" value="MFS"/>
    <property type="match status" value="1"/>
</dbReference>
<evidence type="ECO:0000256" key="1">
    <source>
        <dbReference type="ARBA" id="ARBA00004141"/>
    </source>
</evidence>
<feature type="transmembrane region" description="Helical" evidence="8">
    <location>
        <begin position="235"/>
        <end position="255"/>
    </location>
</feature>
<dbReference type="InterPro" id="IPR011701">
    <property type="entry name" value="MFS"/>
</dbReference>
<feature type="transmembrane region" description="Helical" evidence="8">
    <location>
        <begin position="369"/>
        <end position="387"/>
    </location>
</feature>
<dbReference type="PANTHER" id="PTHR43791:SF59">
    <property type="entry name" value="TRANSPORTER, PUTATIVE (AFU_ORTHOLOGUE AFUA_1G06550)-RELATED"/>
    <property type="match status" value="1"/>
</dbReference>
<accession>A0A167ZR59</accession>
<organism evidence="10 11">
    <name type="scientific">Moelleriella libera RCEF 2490</name>
    <dbReference type="NCBI Taxonomy" id="1081109"/>
    <lineage>
        <taxon>Eukaryota</taxon>
        <taxon>Fungi</taxon>
        <taxon>Dikarya</taxon>
        <taxon>Ascomycota</taxon>
        <taxon>Pezizomycotina</taxon>
        <taxon>Sordariomycetes</taxon>
        <taxon>Hypocreomycetidae</taxon>
        <taxon>Hypocreales</taxon>
        <taxon>Clavicipitaceae</taxon>
        <taxon>Moelleriella</taxon>
    </lineage>
</organism>
<keyword evidence="5 8" id="KW-0472">Membrane</keyword>
<dbReference type="AlphaFoldDB" id="A0A167ZR59"/>
<dbReference type="InterPro" id="IPR036259">
    <property type="entry name" value="MFS_trans_sf"/>
</dbReference>
<feature type="transmembrane region" description="Helical" evidence="8">
    <location>
        <begin position="114"/>
        <end position="135"/>
    </location>
</feature>
<evidence type="ECO:0000259" key="9">
    <source>
        <dbReference type="PROSITE" id="PS50850"/>
    </source>
</evidence>
<evidence type="ECO:0000256" key="5">
    <source>
        <dbReference type="ARBA" id="ARBA00023136"/>
    </source>
</evidence>
<dbReference type="FunFam" id="1.20.1250.20:FF:000064">
    <property type="entry name" value="MFS allantoate transporter"/>
    <property type="match status" value="1"/>
</dbReference>
<reference evidence="10 11" key="1">
    <citation type="journal article" date="2016" name="Genome Biol. Evol.">
        <title>Divergent and convergent evolution of fungal pathogenicity.</title>
        <authorList>
            <person name="Shang Y."/>
            <person name="Xiao G."/>
            <person name="Zheng P."/>
            <person name="Cen K."/>
            <person name="Zhan S."/>
            <person name="Wang C."/>
        </authorList>
    </citation>
    <scope>NUCLEOTIDE SEQUENCE [LARGE SCALE GENOMIC DNA]</scope>
    <source>
        <strain evidence="10 11">RCEF 2490</strain>
    </source>
</reference>
<dbReference type="Proteomes" id="UP000078544">
    <property type="component" value="Unassembled WGS sequence"/>
</dbReference>
<feature type="transmembrane region" description="Helical" evidence="8">
    <location>
        <begin position="75"/>
        <end position="102"/>
    </location>
</feature>
<dbReference type="Gene3D" id="1.20.1250.20">
    <property type="entry name" value="MFS general substrate transporter like domains"/>
    <property type="match status" value="2"/>
</dbReference>
<comment type="similarity">
    <text evidence="6">Belongs to the major facilitator superfamily. Allantoate permease family.</text>
</comment>
<dbReference type="EMBL" id="AZGY01000014">
    <property type="protein sequence ID" value="KZZ92992.1"/>
    <property type="molecule type" value="Genomic_DNA"/>
</dbReference>
<gene>
    <name evidence="10" type="ORF">AAL_06024</name>
</gene>
<feature type="transmembrane region" description="Helical" evidence="8">
    <location>
        <begin position="462"/>
        <end position="486"/>
    </location>
</feature>
<keyword evidence="4 8" id="KW-1133">Transmembrane helix</keyword>
<feature type="transmembrane region" description="Helical" evidence="8">
    <location>
        <begin position="142"/>
        <end position="160"/>
    </location>
</feature>
<sequence length="548" mass="60599">MAPRGESSGAAVQQDTSKPHVDDIQIEHTAARPVADQVPAKGRDKAAQFLKQIGHQVVVTPTENDRVCRRIDWHLLPILLFVYCLQSLDKTTLSYASIFGLIDDTNLQGDEYSWLGSIVYLAQLVFQPLVAYGLVKFPVGKFSAIMVFCWGAVLCGMTAAHDFRGLMASRLLLGAFEASVAPTFIAVVQMWYKRGEQTKRNASWYAMLGVVNILGSLLTYGLGHIASPHLKPYQIIFLFCGCITVSFSIIMFLIMPDSPMTAKFLSREDKFIAIERLRMNQMGIGSGVWKWDHVKECALDAKTWLWFFLMFVISIPSGGISTFGPLIIQSFGFDKFATILFNIPFGVVQMISTLGGAWLADRINTKSPILLLLCLPPIAGCVILMIVGRGPEHKAVLLVGYYLISFYPGITPLIYSWSGQNTAGDTKRKVTTAMLFVGASTGNIVGPLLFKPSEKPRYDRGLRANLGLFITLAVLIIAGMFLIRLLNAQQSRKRRAIGKAAQIKDLSMIAGNLPGQKILNHAEESETVGDKAFDDLTDMKNEDFIYVY</sequence>
<evidence type="ECO:0000256" key="6">
    <source>
        <dbReference type="ARBA" id="ARBA00037968"/>
    </source>
</evidence>
<dbReference type="SUPFAM" id="SSF103473">
    <property type="entry name" value="MFS general substrate transporter"/>
    <property type="match status" value="1"/>
</dbReference>
<dbReference type="GO" id="GO:0016020">
    <property type="term" value="C:membrane"/>
    <property type="evidence" value="ECO:0007669"/>
    <property type="project" value="UniProtKB-SubCell"/>
</dbReference>
<feature type="transmembrane region" description="Helical" evidence="8">
    <location>
        <begin position="204"/>
        <end position="223"/>
    </location>
</feature>
<dbReference type="OrthoDB" id="6730379at2759"/>
<protein>
    <submittedName>
        <fullName evidence="10">Allantoate permease</fullName>
    </submittedName>
</protein>
<keyword evidence="11" id="KW-1185">Reference proteome</keyword>
<feature type="transmembrane region" description="Helical" evidence="8">
    <location>
        <begin position="172"/>
        <end position="192"/>
    </location>
</feature>
<dbReference type="STRING" id="1081109.A0A167ZR59"/>
<dbReference type="Pfam" id="PF07690">
    <property type="entry name" value="MFS_1"/>
    <property type="match status" value="1"/>
</dbReference>
<dbReference type="GO" id="GO:0022857">
    <property type="term" value="F:transmembrane transporter activity"/>
    <property type="evidence" value="ECO:0007669"/>
    <property type="project" value="InterPro"/>
</dbReference>
<evidence type="ECO:0000256" key="3">
    <source>
        <dbReference type="ARBA" id="ARBA00022692"/>
    </source>
</evidence>
<evidence type="ECO:0000256" key="4">
    <source>
        <dbReference type="ARBA" id="ARBA00022989"/>
    </source>
</evidence>
<feature type="transmembrane region" description="Helical" evidence="8">
    <location>
        <begin position="304"/>
        <end position="327"/>
    </location>
</feature>
<feature type="region of interest" description="Disordered" evidence="7">
    <location>
        <begin position="1"/>
        <end position="21"/>
    </location>
</feature>
<keyword evidence="2" id="KW-0813">Transport</keyword>
<evidence type="ECO:0000256" key="2">
    <source>
        <dbReference type="ARBA" id="ARBA00022448"/>
    </source>
</evidence>
<comment type="caution">
    <text evidence="10">The sequence shown here is derived from an EMBL/GenBank/DDBJ whole genome shotgun (WGS) entry which is preliminary data.</text>
</comment>
<evidence type="ECO:0000256" key="8">
    <source>
        <dbReference type="SAM" id="Phobius"/>
    </source>
</evidence>
<evidence type="ECO:0000313" key="11">
    <source>
        <dbReference type="Proteomes" id="UP000078544"/>
    </source>
</evidence>
<evidence type="ECO:0000313" key="10">
    <source>
        <dbReference type="EMBL" id="KZZ92992.1"/>
    </source>
</evidence>
<keyword evidence="3 8" id="KW-0812">Transmembrane</keyword>
<proteinExistence type="inferred from homology"/>
<evidence type="ECO:0000256" key="7">
    <source>
        <dbReference type="SAM" id="MobiDB-lite"/>
    </source>
</evidence>
<feature type="transmembrane region" description="Helical" evidence="8">
    <location>
        <begin position="399"/>
        <end position="418"/>
    </location>
</feature>
<dbReference type="PANTHER" id="PTHR43791">
    <property type="entry name" value="PERMEASE-RELATED"/>
    <property type="match status" value="1"/>
</dbReference>
<name>A0A167ZR59_9HYPO</name>
<feature type="transmembrane region" description="Helical" evidence="8">
    <location>
        <begin position="430"/>
        <end position="450"/>
    </location>
</feature>
<comment type="subcellular location">
    <subcellularLocation>
        <location evidence="1">Membrane</location>
        <topology evidence="1">Multi-pass membrane protein</topology>
    </subcellularLocation>
</comment>